<keyword evidence="2" id="KW-1185">Reference proteome</keyword>
<comment type="caution">
    <text evidence="1">The sequence shown here is derived from an EMBL/GenBank/DDBJ whole genome shotgun (WGS) entry which is preliminary data.</text>
</comment>
<sequence>MIKNIIYAILLGVGMAACLSQQDKEGDATANAASETTLVDTDITEEAAPITPDPSTFVIGKERVGNVAIGMPIEQMREQVPAGYTIADTTLKQEGMQSTAYLLHPKDKDKGILIEQSCEPDCRVWRINVKSSDFKTPKGIGVESKYGEVQRFYPISTVTLADGGLVAVSKEGGISFVLDQSQLPQNRLNDFTPETIPANTIVKSILIY</sequence>
<organism evidence="1 2">
    <name type="scientific">Pontibacter locisalis</name>
    <dbReference type="NCBI Taxonomy" id="1719035"/>
    <lineage>
        <taxon>Bacteria</taxon>
        <taxon>Pseudomonadati</taxon>
        <taxon>Bacteroidota</taxon>
        <taxon>Cytophagia</taxon>
        <taxon>Cytophagales</taxon>
        <taxon>Hymenobacteraceae</taxon>
        <taxon>Pontibacter</taxon>
    </lineage>
</organism>
<protein>
    <submittedName>
        <fullName evidence="1">Mechanosensitive ion channel protein MscS</fullName>
    </submittedName>
</protein>
<dbReference type="RefSeq" id="WP_377508419.1">
    <property type="nucleotide sequence ID" value="NZ_JBHULU010000020.1"/>
</dbReference>
<evidence type="ECO:0000313" key="2">
    <source>
        <dbReference type="Proteomes" id="UP001597544"/>
    </source>
</evidence>
<accession>A0ABW5INH1</accession>
<gene>
    <name evidence="1" type="ORF">ACFSRY_13410</name>
</gene>
<dbReference type="PROSITE" id="PS51257">
    <property type="entry name" value="PROKAR_LIPOPROTEIN"/>
    <property type="match status" value="1"/>
</dbReference>
<proteinExistence type="predicted"/>
<dbReference type="Proteomes" id="UP001597544">
    <property type="component" value="Unassembled WGS sequence"/>
</dbReference>
<evidence type="ECO:0000313" key="1">
    <source>
        <dbReference type="EMBL" id="MFD2514868.1"/>
    </source>
</evidence>
<reference evidence="2" key="1">
    <citation type="journal article" date="2019" name="Int. J. Syst. Evol. Microbiol.">
        <title>The Global Catalogue of Microorganisms (GCM) 10K type strain sequencing project: providing services to taxonomists for standard genome sequencing and annotation.</title>
        <authorList>
            <consortium name="The Broad Institute Genomics Platform"/>
            <consortium name="The Broad Institute Genome Sequencing Center for Infectious Disease"/>
            <person name="Wu L."/>
            <person name="Ma J."/>
        </authorList>
    </citation>
    <scope>NUCLEOTIDE SEQUENCE [LARGE SCALE GENOMIC DNA]</scope>
    <source>
        <strain evidence="2">KCTC 42498</strain>
    </source>
</reference>
<dbReference type="EMBL" id="JBHULU010000020">
    <property type="protein sequence ID" value="MFD2514868.1"/>
    <property type="molecule type" value="Genomic_DNA"/>
</dbReference>
<name>A0ABW5INH1_9BACT</name>